<sequence>MSHHHHQQQQQYYTDISEEIPLGQVPEEKQDQKLFDSSHVKHDTTYARIHNRQSVNSIQELQNRSSFSLYFKTLFTIVLSCFFTIALLLLFLYADGKPLDFTIIGLKIPSLVSFLLSANLIFIASGISKALAEYKWVRLTEGAKLTIIDVYDECTRGLSGFTSAFKAMTFDWVLVVALVFNIGLLIISPASQELLVPVMKNITLGPNSSIRFHYLPAESLGGRSKLGSSGIAPFMNGLSTNAYLTSSSFAQAATGSKSSPLYECPSGTAYCSYDNITYISTNMTCNTVSADETAIVNRWGTNRTVVVLKEFFTAFNITTASDMKFPKFLYSGDMVNRTYWDLANYTAPMIPGLNVPEIFTDEKVYDARYRPYVGDQSFIIAYNKTYQTASVLNPNSTYLDLEFKKCYFNSSYVNSTWRTTNGTLVQYSVDSATPIVMDYDKVIGNNTANNFDAMTAHPMYGVMLNAYIMQQSIIAELLAPKYYNIRDYLASFRQIENFKYNKEPYPFEYFMQHALNAFDQAYFQAPYVNNDAESLAWSGSGRDGQAVFNLEPQYAIKREACYALCLCLFIPIVWWIAIWTVSIKKSHGVARGNSQIALLATGMTPLAEHNLRGFSKLDSENAFKYAKNIRVRVGTFRNGNQKDVVAFGMDGEEHLMPLK</sequence>
<evidence type="ECO:0000256" key="1">
    <source>
        <dbReference type="SAM" id="Phobius"/>
    </source>
</evidence>
<keyword evidence="1" id="KW-1133">Transmembrane helix</keyword>
<accession>A0AAN7DN35</accession>
<dbReference type="Pfam" id="PF11374">
    <property type="entry name" value="DUF3176"/>
    <property type="match status" value="1"/>
</dbReference>
<dbReference type="GeneID" id="89953902"/>
<dbReference type="AlphaFoldDB" id="A0AAN7DN35"/>
<gene>
    <name evidence="2" type="ORF">ATC70_010216</name>
</gene>
<keyword evidence="1" id="KW-0472">Membrane</keyword>
<name>A0AAN7DN35_9FUNG</name>
<dbReference type="InterPro" id="IPR021514">
    <property type="entry name" value="DUF3176"/>
</dbReference>
<reference evidence="2 3" key="1">
    <citation type="submission" date="2022-11" db="EMBL/GenBank/DDBJ databases">
        <title>Mucor velutinosus strain NIH1002 WGS.</title>
        <authorList>
            <person name="Subramanian P."/>
            <person name="Mullikin J.C."/>
            <person name="Segre J.A."/>
            <person name="Zelazny A.M."/>
        </authorList>
    </citation>
    <scope>NUCLEOTIDE SEQUENCE [LARGE SCALE GENOMIC DNA]</scope>
    <source>
        <strain evidence="2 3">NIH1002</strain>
    </source>
</reference>
<evidence type="ECO:0000313" key="3">
    <source>
        <dbReference type="Proteomes" id="UP001304243"/>
    </source>
</evidence>
<dbReference type="RefSeq" id="XP_064686638.1">
    <property type="nucleotide sequence ID" value="XM_064829436.1"/>
</dbReference>
<dbReference type="EMBL" id="JASEJX010000012">
    <property type="protein sequence ID" value="KAK4519972.1"/>
    <property type="molecule type" value="Genomic_DNA"/>
</dbReference>
<feature type="transmembrane region" description="Helical" evidence="1">
    <location>
        <begin position="106"/>
        <end position="128"/>
    </location>
</feature>
<feature type="transmembrane region" description="Helical" evidence="1">
    <location>
        <begin position="560"/>
        <end position="581"/>
    </location>
</feature>
<feature type="transmembrane region" description="Helical" evidence="1">
    <location>
        <begin position="172"/>
        <end position="191"/>
    </location>
</feature>
<proteinExistence type="predicted"/>
<keyword evidence="1" id="KW-0812">Transmembrane</keyword>
<protein>
    <submittedName>
        <fullName evidence="2">Uncharacterized protein</fullName>
    </submittedName>
</protein>
<feature type="transmembrane region" description="Helical" evidence="1">
    <location>
        <begin position="69"/>
        <end position="94"/>
    </location>
</feature>
<organism evidence="2 3">
    <name type="scientific">Mucor velutinosus</name>
    <dbReference type="NCBI Taxonomy" id="708070"/>
    <lineage>
        <taxon>Eukaryota</taxon>
        <taxon>Fungi</taxon>
        <taxon>Fungi incertae sedis</taxon>
        <taxon>Mucoromycota</taxon>
        <taxon>Mucoromycotina</taxon>
        <taxon>Mucoromycetes</taxon>
        <taxon>Mucorales</taxon>
        <taxon>Mucorineae</taxon>
        <taxon>Mucoraceae</taxon>
        <taxon>Mucor</taxon>
    </lineage>
</organism>
<dbReference type="Proteomes" id="UP001304243">
    <property type="component" value="Unassembled WGS sequence"/>
</dbReference>
<keyword evidence="3" id="KW-1185">Reference proteome</keyword>
<comment type="caution">
    <text evidence="2">The sequence shown here is derived from an EMBL/GenBank/DDBJ whole genome shotgun (WGS) entry which is preliminary data.</text>
</comment>
<evidence type="ECO:0000313" key="2">
    <source>
        <dbReference type="EMBL" id="KAK4519972.1"/>
    </source>
</evidence>